<dbReference type="GO" id="GO:0008270">
    <property type="term" value="F:zinc ion binding"/>
    <property type="evidence" value="ECO:0007669"/>
    <property type="project" value="UniProtKB-KW"/>
</dbReference>
<protein>
    <recommendedName>
        <fullName evidence="6">Arf-GAP domain-containing protein</fullName>
    </recommendedName>
</protein>
<dbReference type="InterPro" id="IPR051718">
    <property type="entry name" value="ARF_GTPase-activating"/>
</dbReference>
<reference evidence="7 8" key="1">
    <citation type="submission" date="2016-07" db="EMBL/GenBank/DDBJ databases">
        <title>Pervasive Adenine N6-methylation of Active Genes in Fungi.</title>
        <authorList>
            <consortium name="DOE Joint Genome Institute"/>
            <person name="Mondo S.J."/>
            <person name="Dannebaum R.O."/>
            <person name="Kuo R.C."/>
            <person name="Labutti K."/>
            <person name="Haridas S."/>
            <person name="Kuo A."/>
            <person name="Salamov A."/>
            <person name="Ahrendt S.R."/>
            <person name="Lipzen A."/>
            <person name="Sullivan W."/>
            <person name="Andreopoulos W.B."/>
            <person name="Clum A."/>
            <person name="Lindquist E."/>
            <person name="Daum C."/>
            <person name="Ramamoorthy G.K."/>
            <person name="Gryganskyi A."/>
            <person name="Culley D."/>
            <person name="Magnuson J.K."/>
            <person name="James T.Y."/>
            <person name="O'Malley M.A."/>
            <person name="Stajich J.E."/>
            <person name="Spatafora J.W."/>
            <person name="Visel A."/>
            <person name="Grigoriev I.V."/>
        </authorList>
    </citation>
    <scope>NUCLEOTIDE SEQUENCE [LARGE SCALE GENOMIC DNA]</scope>
    <source>
        <strain evidence="7 8">NRRL 2496</strain>
    </source>
</reference>
<evidence type="ECO:0000313" key="8">
    <source>
        <dbReference type="Proteomes" id="UP000242180"/>
    </source>
</evidence>
<dbReference type="PRINTS" id="PR00405">
    <property type="entry name" value="REVINTRACTNG"/>
</dbReference>
<dbReference type="InterPro" id="IPR037278">
    <property type="entry name" value="ARFGAP/RecO"/>
</dbReference>
<dbReference type="GO" id="GO:0005737">
    <property type="term" value="C:cytoplasm"/>
    <property type="evidence" value="ECO:0007669"/>
    <property type="project" value="TreeGrafter"/>
</dbReference>
<name>A0A1X2H3J1_SYNRA</name>
<feature type="domain" description="Arf-GAP" evidence="6">
    <location>
        <begin position="14"/>
        <end position="94"/>
    </location>
</feature>
<dbReference type="PROSITE" id="PS50115">
    <property type="entry name" value="ARFGAP"/>
    <property type="match status" value="1"/>
</dbReference>
<dbReference type="Gene3D" id="1.10.220.150">
    <property type="entry name" value="Arf GTPase activating protein"/>
    <property type="match status" value="1"/>
</dbReference>
<dbReference type="AlphaFoldDB" id="A0A1X2H3J1"/>
<evidence type="ECO:0000256" key="1">
    <source>
        <dbReference type="ARBA" id="ARBA00022468"/>
    </source>
</evidence>
<sequence>MPERQTKATQQRHERMLTELLKLPGNDRCADCPTKNPRWASYSLGVFLCVRCAGLHRKMGTHISRVKSISMDQWTPEQIDNIRQQGGNAKVNSVINPHPEQHPLPLADDDNERYIFELLVPATTEDSMPFTEPWKNTSA</sequence>
<dbReference type="SMART" id="SM00105">
    <property type="entry name" value="ArfGap"/>
    <property type="match status" value="1"/>
</dbReference>
<keyword evidence="8" id="KW-1185">Reference proteome</keyword>
<dbReference type="GO" id="GO:0005096">
    <property type="term" value="F:GTPase activator activity"/>
    <property type="evidence" value="ECO:0007669"/>
    <property type="project" value="UniProtKB-KW"/>
</dbReference>
<gene>
    <name evidence="7" type="ORF">BCR43DRAFT_445754</name>
</gene>
<dbReference type="SUPFAM" id="SSF57863">
    <property type="entry name" value="ArfGap/RecO-like zinc finger"/>
    <property type="match status" value="1"/>
</dbReference>
<proteinExistence type="predicted"/>
<keyword evidence="3 5" id="KW-0863">Zinc-finger</keyword>
<evidence type="ECO:0000256" key="3">
    <source>
        <dbReference type="ARBA" id="ARBA00022771"/>
    </source>
</evidence>
<dbReference type="Pfam" id="PF01412">
    <property type="entry name" value="ArfGap"/>
    <property type="match status" value="1"/>
</dbReference>
<dbReference type="InterPro" id="IPR038508">
    <property type="entry name" value="ArfGAP_dom_sf"/>
</dbReference>
<comment type="caution">
    <text evidence="7">The sequence shown here is derived from an EMBL/GenBank/DDBJ whole genome shotgun (WGS) entry which is preliminary data.</text>
</comment>
<evidence type="ECO:0000256" key="5">
    <source>
        <dbReference type="PROSITE-ProRule" id="PRU00288"/>
    </source>
</evidence>
<evidence type="ECO:0000256" key="4">
    <source>
        <dbReference type="ARBA" id="ARBA00022833"/>
    </source>
</evidence>
<dbReference type="FunFam" id="1.10.220.150:FF:000009">
    <property type="entry name" value="stromal membrane-associated protein 1 isoform X1"/>
    <property type="match status" value="1"/>
</dbReference>
<dbReference type="Proteomes" id="UP000242180">
    <property type="component" value="Unassembled WGS sequence"/>
</dbReference>
<dbReference type="STRING" id="13706.A0A1X2H3J1"/>
<dbReference type="PANTHER" id="PTHR45705:SF1">
    <property type="entry name" value="FI20236P1"/>
    <property type="match status" value="1"/>
</dbReference>
<dbReference type="OrthoDB" id="10266696at2759"/>
<dbReference type="CDD" id="cd08204">
    <property type="entry name" value="ArfGap"/>
    <property type="match status" value="1"/>
</dbReference>
<evidence type="ECO:0000259" key="6">
    <source>
        <dbReference type="PROSITE" id="PS50115"/>
    </source>
</evidence>
<dbReference type="PANTHER" id="PTHR45705">
    <property type="entry name" value="FI20236P1"/>
    <property type="match status" value="1"/>
</dbReference>
<dbReference type="InParanoid" id="A0A1X2H3J1"/>
<keyword evidence="2" id="KW-0479">Metal-binding</keyword>
<organism evidence="7 8">
    <name type="scientific">Syncephalastrum racemosum</name>
    <name type="common">Filamentous fungus</name>
    <dbReference type="NCBI Taxonomy" id="13706"/>
    <lineage>
        <taxon>Eukaryota</taxon>
        <taxon>Fungi</taxon>
        <taxon>Fungi incertae sedis</taxon>
        <taxon>Mucoromycota</taxon>
        <taxon>Mucoromycotina</taxon>
        <taxon>Mucoromycetes</taxon>
        <taxon>Mucorales</taxon>
        <taxon>Syncephalastraceae</taxon>
        <taxon>Syncephalastrum</taxon>
    </lineage>
</organism>
<dbReference type="EMBL" id="MCGN01000010">
    <property type="protein sequence ID" value="ORY92377.1"/>
    <property type="molecule type" value="Genomic_DNA"/>
</dbReference>
<accession>A0A1X2H3J1</accession>
<keyword evidence="4" id="KW-0862">Zinc</keyword>
<evidence type="ECO:0000313" key="7">
    <source>
        <dbReference type="EMBL" id="ORY92377.1"/>
    </source>
</evidence>
<evidence type="ECO:0000256" key="2">
    <source>
        <dbReference type="ARBA" id="ARBA00022723"/>
    </source>
</evidence>
<dbReference type="InterPro" id="IPR001164">
    <property type="entry name" value="ArfGAP_dom"/>
</dbReference>
<keyword evidence="1" id="KW-0343">GTPase activation</keyword>